<dbReference type="AlphaFoldDB" id="Q7MKE6"/>
<reference evidence="1 2" key="1">
    <citation type="journal article" date="2003" name="Genome Res.">
        <title>Comparative genome analysis of Vibrio vulnificus, a marine pathogen.</title>
        <authorList>
            <person name="Chen C.Y."/>
            <person name="Wu K.M."/>
            <person name="Chang Y.C."/>
            <person name="Chang C.H."/>
            <person name="Tsai H.C."/>
            <person name="Liao T.L."/>
            <person name="Liu Y.M."/>
            <person name="Chen H.J."/>
            <person name="Shen A.B."/>
            <person name="Li J.C."/>
            <person name="Su T.L."/>
            <person name="Shao C.P."/>
            <person name="Lee C.T."/>
            <person name="Hor L.I."/>
            <person name="Tsai S.F."/>
        </authorList>
    </citation>
    <scope>NUCLEOTIDE SEQUENCE [LARGE SCALE GENOMIC DNA]</scope>
    <source>
        <strain evidence="1 2">YJ016</strain>
    </source>
</reference>
<evidence type="ECO:0000313" key="1">
    <source>
        <dbReference type="EMBL" id="BAC94619.1"/>
    </source>
</evidence>
<proteinExistence type="predicted"/>
<dbReference type="Proteomes" id="UP000002675">
    <property type="component" value="Chromosome I"/>
</dbReference>
<evidence type="ECO:0000313" key="2">
    <source>
        <dbReference type="Proteomes" id="UP000002675"/>
    </source>
</evidence>
<protein>
    <submittedName>
        <fullName evidence="1">Uncharacterized protein</fullName>
    </submittedName>
</protein>
<name>Q7MKE6_VIBVY</name>
<gene>
    <name evidence="1" type="ordered locus">VV1855</name>
</gene>
<dbReference type="EMBL" id="BA000037">
    <property type="protein sequence ID" value="BAC94619.1"/>
    <property type="molecule type" value="Genomic_DNA"/>
</dbReference>
<dbReference type="HOGENOM" id="CLU_1447097_0_0_6"/>
<organism evidence="1 2">
    <name type="scientific">Vibrio vulnificus (strain YJ016)</name>
    <dbReference type="NCBI Taxonomy" id="196600"/>
    <lineage>
        <taxon>Bacteria</taxon>
        <taxon>Pseudomonadati</taxon>
        <taxon>Pseudomonadota</taxon>
        <taxon>Gammaproteobacteria</taxon>
        <taxon>Vibrionales</taxon>
        <taxon>Vibrionaceae</taxon>
        <taxon>Vibrio</taxon>
    </lineage>
</organism>
<sequence>MGVMCLIKFEVKLDVLKVIIENWKDLVSILAVVVATLSSVASFRSASSAAKSANLAESQQKLILVQSISSSLQAICHGVNVAKETKKSLDVAYSELAIWTGQVGGSRVTLANSQTEKRVSDLYPLENIALEKLSQITTFPTLPMIELISEQVNYEAFNQSVVQANMLLNQELREVMQTVSNYRNKAT</sequence>
<accession>Q7MKE6</accession>
<dbReference type="KEGG" id="vvy:VV1855"/>